<evidence type="ECO:0000256" key="1">
    <source>
        <dbReference type="SAM" id="MobiDB-lite"/>
    </source>
</evidence>
<dbReference type="InterPro" id="IPR053206">
    <property type="entry name" value="Dimeric_xanthone_biosynth"/>
</dbReference>
<feature type="compositionally biased region" description="Gly residues" evidence="1">
    <location>
        <begin position="342"/>
        <end position="351"/>
    </location>
</feature>
<dbReference type="Gene3D" id="2.30.30.40">
    <property type="entry name" value="SH3 Domains"/>
    <property type="match status" value="1"/>
</dbReference>
<organism evidence="4 5">
    <name type="scientific">Hortaea werneckii</name>
    <name type="common">Black yeast</name>
    <name type="synonym">Cladosporium werneckii</name>
    <dbReference type="NCBI Taxonomy" id="91943"/>
    <lineage>
        <taxon>Eukaryota</taxon>
        <taxon>Fungi</taxon>
        <taxon>Dikarya</taxon>
        <taxon>Ascomycota</taxon>
        <taxon>Pezizomycotina</taxon>
        <taxon>Dothideomycetes</taxon>
        <taxon>Dothideomycetidae</taxon>
        <taxon>Mycosphaerellales</taxon>
        <taxon>Teratosphaeriaceae</taxon>
        <taxon>Hortaea</taxon>
    </lineage>
</organism>
<dbReference type="AlphaFoldDB" id="A0A3M7HUU1"/>
<dbReference type="EMBL" id="QWIS01000007">
    <property type="protein sequence ID" value="RMZ17053.1"/>
    <property type="molecule type" value="Genomic_DNA"/>
</dbReference>
<evidence type="ECO:0000259" key="3">
    <source>
        <dbReference type="Pfam" id="PF01814"/>
    </source>
</evidence>
<protein>
    <recommendedName>
        <fullName evidence="3">Hemerythrin-like domain-containing protein</fullName>
    </recommendedName>
</protein>
<feature type="domain" description="Hemerythrin-like" evidence="3">
    <location>
        <begin position="680"/>
        <end position="785"/>
    </location>
</feature>
<feature type="transmembrane region" description="Helical" evidence="2">
    <location>
        <begin position="251"/>
        <end position="276"/>
    </location>
</feature>
<comment type="caution">
    <text evidence="4">The sequence shown here is derived from an EMBL/GenBank/DDBJ whole genome shotgun (WGS) entry which is preliminary data.</text>
</comment>
<dbReference type="Pfam" id="PF01814">
    <property type="entry name" value="Hemerythrin"/>
    <property type="match status" value="1"/>
</dbReference>
<gene>
    <name evidence="4" type="ORF">D0860_00701</name>
</gene>
<feature type="compositionally biased region" description="Basic and acidic residues" evidence="1">
    <location>
        <begin position="480"/>
        <end position="492"/>
    </location>
</feature>
<dbReference type="Proteomes" id="UP000280598">
    <property type="component" value="Unassembled WGS sequence"/>
</dbReference>
<evidence type="ECO:0000313" key="4">
    <source>
        <dbReference type="EMBL" id="RMZ17053.1"/>
    </source>
</evidence>
<dbReference type="PANTHER" id="PTHR38048">
    <property type="entry name" value="EXPRESSED PROTEIN"/>
    <property type="match status" value="1"/>
</dbReference>
<reference evidence="4 5" key="1">
    <citation type="journal article" date="2018" name="BMC Genomics">
        <title>Genomic evidence for intraspecific hybridization in a clonal and extremely halotolerant yeast.</title>
        <authorList>
            <person name="Gostincar C."/>
            <person name="Stajich J.E."/>
            <person name="Zupancic J."/>
            <person name="Zalar P."/>
            <person name="Gunde-Cimerman N."/>
        </authorList>
    </citation>
    <scope>NUCLEOTIDE SEQUENCE [LARGE SCALE GENOMIC DNA]</scope>
    <source>
        <strain evidence="4 5">EXF-562</strain>
    </source>
</reference>
<keyword evidence="2" id="KW-0472">Membrane</keyword>
<dbReference type="SUPFAM" id="SSF50044">
    <property type="entry name" value="SH3-domain"/>
    <property type="match status" value="1"/>
</dbReference>
<feature type="compositionally biased region" description="Low complexity" evidence="1">
    <location>
        <begin position="383"/>
        <end position="397"/>
    </location>
</feature>
<feature type="compositionally biased region" description="Polar residues" evidence="1">
    <location>
        <begin position="398"/>
        <end position="419"/>
    </location>
</feature>
<sequence length="805" mass="87250">MAQSCISLEGSDLCPAFNASSISTNSNLTGLFPFLSDVTDTASFDSGLEEYISNGFTQTRYGTLLGCDVNLENSTAFYARYTASVLCNAIVQNSIDPCDLTGDATRPLCADACASYAESEQEITSSDVCGTAADDALTQIRADFTNCALPADSLTGSCIEGVENEPNNCGFDDNLGSLCEYCAASSPNSTDSCCVFANTTSRCEDVTLPVVASSSLRPVTMTMTSVESATSSPSTTAAAGTTNRGLTGGQIAGVVVGSVLGALLLLGLLVFGCLFFKKRQASSPATSVFNQPATSRHQPPMAMAYNDGARDGERAGTALMPGGRVARMSALEGSSSSEYGRGSSGPMGGFVGDRKSTSDEGNFPQSRGMLGVGPDGPPKPKRSGSLSSGSQLALAGAENTSPSSNENFTSPESQGQSEQLSFFKDYYSSDEIRPGDLVSTLWAYEPRASDEFQLERGDMIKVLGIWDDGWATGVRVRGRAEDWRPDSRRQRDSAQSQASKRPGTSKDEGEVKAFPLKDLVIHKAIRSSLDHYDSIFSTACTATILPFASAPDGVYDTFDISQRSRFLHHVGGLLRSPLRRPVQASRSLVSSSSYTSSSNSNRAFASTCPNPFNSMEEENPFREMAREGVPQTDEPTHVAAPKKEEQDLPKLSPQEFRIYNRMAEHMDMFSWNLLMGACTAGKRPQGMSIRAFLSVGEQFCHHLTIHHTIEEQHIFPVLAKKMPAFKKELQLLTQHKKIHQGLDKFEEYISQCRSGEKELRLEEMKGVMETFGGVLWQHLDDEVKELRAENMRKYWSPAEMRSLPM</sequence>
<feature type="region of interest" description="Disordered" evidence="1">
    <location>
        <begin position="480"/>
        <end position="509"/>
    </location>
</feature>
<dbReference type="PANTHER" id="PTHR38048:SF1">
    <property type="entry name" value="HEMERYTHRIN-LIKE DOMAIN-CONTAINING PROTEIN"/>
    <property type="match status" value="1"/>
</dbReference>
<dbReference type="VEuPathDB" id="FungiDB:BTJ68_05514"/>
<dbReference type="CDD" id="cd12108">
    <property type="entry name" value="Hr-like"/>
    <property type="match status" value="1"/>
</dbReference>
<proteinExistence type="predicted"/>
<evidence type="ECO:0000256" key="2">
    <source>
        <dbReference type="SAM" id="Phobius"/>
    </source>
</evidence>
<accession>A0A3M7HUU1</accession>
<evidence type="ECO:0000313" key="5">
    <source>
        <dbReference type="Proteomes" id="UP000280598"/>
    </source>
</evidence>
<name>A0A3M7HUU1_HORWE</name>
<keyword evidence="2" id="KW-1133">Transmembrane helix</keyword>
<dbReference type="InterPro" id="IPR036028">
    <property type="entry name" value="SH3-like_dom_sf"/>
</dbReference>
<dbReference type="Gene3D" id="1.20.120.520">
    <property type="entry name" value="nmb1532 protein domain like"/>
    <property type="match status" value="1"/>
</dbReference>
<keyword evidence="2" id="KW-0812">Transmembrane</keyword>
<dbReference type="InterPro" id="IPR012312">
    <property type="entry name" value="Hemerythrin-like"/>
</dbReference>
<feature type="region of interest" description="Disordered" evidence="1">
    <location>
        <begin position="330"/>
        <end position="419"/>
    </location>
</feature>